<evidence type="ECO:0000313" key="1">
    <source>
        <dbReference type="EMBL" id="TCJ22082.1"/>
    </source>
</evidence>
<proteinExistence type="predicted"/>
<accession>A0A4V2NXP9</accession>
<dbReference type="Proteomes" id="UP000295453">
    <property type="component" value="Unassembled WGS sequence"/>
</dbReference>
<protein>
    <submittedName>
        <fullName evidence="1">DUF3515 domain-containing protein</fullName>
    </submittedName>
</protein>
<name>A0A4V2NXP9_9ACTN</name>
<dbReference type="Pfam" id="PF12028">
    <property type="entry name" value="DUF3515"/>
    <property type="match status" value="1"/>
</dbReference>
<keyword evidence="2" id="KW-1185">Reference proteome</keyword>
<dbReference type="InterPro" id="IPR021903">
    <property type="entry name" value="DUF3515"/>
</dbReference>
<sequence>MRAMSPRLLVLPVVAVLLTGCGAASIEIATPKVDATERSTCQRLVRELPATLESLVTRAVVPRTALGHAWGDPAVVLTCGVAMPADFQPGAPCEEVNGVGWYVPTDQFGDLSEDLTIYTIGRDPVVEVDIPAEHRRDAAFAGDALSTIAGLVKKAIPQAERCV</sequence>
<dbReference type="OrthoDB" id="3213819at2"/>
<evidence type="ECO:0000313" key="2">
    <source>
        <dbReference type="Proteomes" id="UP000295453"/>
    </source>
</evidence>
<organism evidence="1 2">
    <name type="scientific">Nocardioides jejuensis</name>
    <dbReference type="NCBI Taxonomy" id="2502782"/>
    <lineage>
        <taxon>Bacteria</taxon>
        <taxon>Bacillati</taxon>
        <taxon>Actinomycetota</taxon>
        <taxon>Actinomycetes</taxon>
        <taxon>Propionibacteriales</taxon>
        <taxon>Nocardioidaceae</taxon>
        <taxon>Nocardioides</taxon>
    </lineage>
</organism>
<dbReference type="PROSITE" id="PS51257">
    <property type="entry name" value="PROKAR_LIPOPROTEIN"/>
    <property type="match status" value="1"/>
</dbReference>
<gene>
    <name evidence="1" type="ORF">EPD65_13745</name>
</gene>
<reference evidence="1 2" key="1">
    <citation type="submission" date="2019-03" db="EMBL/GenBank/DDBJ databases">
        <authorList>
            <person name="Kim M.K.M."/>
        </authorList>
    </citation>
    <scope>NUCLEOTIDE SEQUENCE [LARGE SCALE GENOMIC DNA]</scope>
    <source>
        <strain evidence="1 2">18JY15-6</strain>
    </source>
</reference>
<dbReference type="AlphaFoldDB" id="A0A4V2NXP9"/>
<dbReference type="EMBL" id="SJZJ01000026">
    <property type="protein sequence ID" value="TCJ22082.1"/>
    <property type="molecule type" value="Genomic_DNA"/>
</dbReference>
<comment type="caution">
    <text evidence="1">The sequence shown here is derived from an EMBL/GenBank/DDBJ whole genome shotgun (WGS) entry which is preliminary data.</text>
</comment>